<dbReference type="NCBIfam" id="NF002677">
    <property type="entry name" value="PRK02406.1"/>
    <property type="match status" value="1"/>
</dbReference>
<dbReference type="Pfam" id="PF00817">
    <property type="entry name" value="IMS"/>
    <property type="match status" value="1"/>
</dbReference>
<dbReference type="GO" id="GO:0006261">
    <property type="term" value="P:DNA-templated DNA replication"/>
    <property type="evidence" value="ECO:0007669"/>
    <property type="project" value="UniProtKB-UniRule"/>
</dbReference>
<keyword evidence="13 16" id="KW-0238">DNA-binding</keyword>
<evidence type="ECO:0000313" key="18">
    <source>
        <dbReference type="EMBL" id="OSM07312.1"/>
    </source>
</evidence>
<comment type="subcellular location">
    <subcellularLocation>
        <location evidence="1 16">Cytoplasm</location>
    </subcellularLocation>
</comment>
<protein>
    <recommendedName>
        <fullName evidence="16">DNA polymerase IV</fullName>
        <shortName evidence="16">Pol IV</shortName>
        <ecNumber evidence="16">2.7.7.7</ecNumber>
    </recommendedName>
</protein>
<evidence type="ECO:0000256" key="12">
    <source>
        <dbReference type="ARBA" id="ARBA00022932"/>
    </source>
</evidence>
<evidence type="ECO:0000256" key="13">
    <source>
        <dbReference type="ARBA" id="ARBA00023125"/>
    </source>
</evidence>
<sequence length="377" mass="41809">MDWNSAQPLLSSPMDASRKIIHIDMDAFFASVEQRETPAYKGLPLVVGGKSARGVVAAASYEARTFGIHSAMSMRQALQRCPNLVVVKPRKELYKQVSDQIHAIFRHYTDLIEPLSLDEAFLDVTENKMNNPSGTRIAEEIRQKIRHTTGLTASAGVSFNKFLAKIASDLNKPDGLSVITPEQAPTFIAQLPVEKFFGVGPVTAGRMRHLGIATGADLLQWSLGDLVRAFGKAGRSYYDVVRNEDRRPVTPNRPRHSVGTEDTFEQDLHDREIMRRQLLQIAYAVELAIRTTGYLGRTLTLKVKFADFQQITRSKTVDHPITQAREMMALAMRLFEPIEIPAIGVRLLGLTVSTPCEAEDLGGQQLSLPLFSAPSPD</sequence>
<gene>
    <name evidence="16" type="primary">dinB</name>
    <name evidence="18" type="ORF">MAIT1_04467</name>
</gene>
<dbReference type="Gene3D" id="1.10.150.20">
    <property type="entry name" value="5' to 3' exonuclease, C-terminal subdomain"/>
    <property type="match status" value="1"/>
</dbReference>
<keyword evidence="12 16" id="KW-0239">DNA-directed DNA polymerase</keyword>
<evidence type="ECO:0000256" key="5">
    <source>
        <dbReference type="ARBA" id="ARBA00022490"/>
    </source>
</evidence>
<dbReference type="FunFam" id="1.10.150.20:FF:000019">
    <property type="entry name" value="DNA polymerase IV"/>
    <property type="match status" value="1"/>
</dbReference>
<evidence type="ECO:0000256" key="16">
    <source>
        <dbReference type="HAMAP-Rule" id="MF_01113"/>
    </source>
</evidence>
<dbReference type="FunFam" id="3.30.1490.100:FF:000004">
    <property type="entry name" value="DNA polymerase IV"/>
    <property type="match status" value="1"/>
</dbReference>
<dbReference type="InterPro" id="IPR043128">
    <property type="entry name" value="Rev_trsase/Diguanyl_cyclase"/>
</dbReference>
<comment type="similarity">
    <text evidence="2 16">Belongs to the DNA polymerase type-Y family.</text>
</comment>
<dbReference type="GO" id="GO:0003684">
    <property type="term" value="F:damaged DNA binding"/>
    <property type="evidence" value="ECO:0007669"/>
    <property type="project" value="InterPro"/>
</dbReference>
<dbReference type="GO" id="GO:0009432">
    <property type="term" value="P:SOS response"/>
    <property type="evidence" value="ECO:0007669"/>
    <property type="project" value="TreeGrafter"/>
</dbReference>
<comment type="cofactor">
    <cofactor evidence="16">
        <name>Mg(2+)</name>
        <dbReference type="ChEBI" id="CHEBI:18420"/>
    </cofactor>
    <text evidence="16">Binds 2 magnesium ions per subunit.</text>
</comment>
<evidence type="ECO:0000256" key="7">
    <source>
        <dbReference type="ARBA" id="ARBA00022695"/>
    </source>
</evidence>
<evidence type="ECO:0000256" key="3">
    <source>
        <dbReference type="ARBA" id="ARBA00011245"/>
    </source>
</evidence>
<dbReference type="InterPro" id="IPR001126">
    <property type="entry name" value="UmuC"/>
</dbReference>
<dbReference type="Pfam" id="PF11799">
    <property type="entry name" value="IMS_C"/>
    <property type="match status" value="1"/>
</dbReference>
<dbReference type="PROSITE" id="PS50173">
    <property type="entry name" value="UMUC"/>
    <property type="match status" value="1"/>
</dbReference>
<dbReference type="RefSeq" id="WP_198947774.1">
    <property type="nucleotide sequence ID" value="NZ_LVJN01000014.1"/>
</dbReference>
<feature type="active site" evidence="16">
    <location>
        <position position="119"/>
    </location>
</feature>
<dbReference type="InterPro" id="IPR022880">
    <property type="entry name" value="DNApol_IV"/>
</dbReference>
<dbReference type="InterPro" id="IPR043502">
    <property type="entry name" value="DNA/RNA_pol_sf"/>
</dbReference>
<keyword evidence="9 16" id="KW-0479">Metal-binding</keyword>
<comment type="subunit">
    <text evidence="3 16">Monomer.</text>
</comment>
<dbReference type="InterPro" id="IPR036775">
    <property type="entry name" value="DNA_pol_Y-fam_lit_finger_sf"/>
</dbReference>
<dbReference type="GO" id="GO:0003887">
    <property type="term" value="F:DNA-directed DNA polymerase activity"/>
    <property type="evidence" value="ECO:0007669"/>
    <property type="project" value="UniProtKB-UniRule"/>
</dbReference>
<reference evidence="18 19" key="1">
    <citation type="journal article" date="2016" name="BMC Genomics">
        <title>Combined genomic and structural analyses of a cultured magnetotactic bacterium reveals its niche adaptation to a dynamic environment.</title>
        <authorList>
            <person name="Araujo A.C."/>
            <person name="Morillo V."/>
            <person name="Cypriano J."/>
            <person name="Teixeira L.C."/>
            <person name="Leao P."/>
            <person name="Lyra S."/>
            <person name="Almeida L.G."/>
            <person name="Bazylinski D.A."/>
            <person name="Vasconcellos A.T."/>
            <person name="Abreu F."/>
            <person name="Lins U."/>
        </authorList>
    </citation>
    <scope>NUCLEOTIDE SEQUENCE [LARGE SCALE GENOMIC DNA]</scope>
    <source>
        <strain evidence="18 19">IT-1</strain>
    </source>
</reference>
<evidence type="ECO:0000256" key="10">
    <source>
        <dbReference type="ARBA" id="ARBA00022763"/>
    </source>
</evidence>
<dbReference type="STRING" id="1434232.MAIT1_04467"/>
<dbReference type="AlphaFoldDB" id="A0A1Y2K997"/>
<dbReference type="EC" id="2.7.7.7" evidence="16"/>
<keyword evidence="5 16" id="KW-0963">Cytoplasm</keyword>
<dbReference type="PANTHER" id="PTHR11076:SF33">
    <property type="entry name" value="DNA POLYMERASE KAPPA"/>
    <property type="match status" value="1"/>
</dbReference>
<keyword evidence="19" id="KW-1185">Reference proteome</keyword>
<keyword evidence="6 16" id="KW-0808">Transferase</keyword>
<dbReference type="SUPFAM" id="SSF100879">
    <property type="entry name" value="Lesion bypass DNA polymerase (Y-family), little finger domain"/>
    <property type="match status" value="1"/>
</dbReference>
<keyword evidence="11 16" id="KW-0460">Magnesium</keyword>
<evidence type="ECO:0000256" key="2">
    <source>
        <dbReference type="ARBA" id="ARBA00010945"/>
    </source>
</evidence>
<dbReference type="CDD" id="cd03586">
    <property type="entry name" value="PolY_Pol_IV_kappa"/>
    <property type="match status" value="1"/>
</dbReference>
<dbReference type="GO" id="GO:0042276">
    <property type="term" value="P:error-prone translesion synthesis"/>
    <property type="evidence" value="ECO:0007669"/>
    <property type="project" value="TreeGrafter"/>
</dbReference>
<comment type="caution">
    <text evidence="18">The sequence shown here is derived from an EMBL/GenBank/DDBJ whole genome shotgun (WGS) entry which is preliminary data.</text>
</comment>
<dbReference type="HAMAP" id="MF_01113">
    <property type="entry name" value="DNApol_IV"/>
    <property type="match status" value="1"/>
</dbReference>
<evidence type="ECO:0000256" key="11">
    <source>
        <dbReference type="ARBA" id="ARBA00022842"/>
    </source>
</evidence>
<evidence type="ECO:0000256" key="8">
    <source>
        <dbReference type="ARBA" id="ARBA00022705"/>
    </source>
</evidence>
<dbReference type="InterPro" id="IPR050116">
    <property type="entry name" value="DNA_polymerase-Y"/>
</dbReference>
<evidence type="ECO:0000256" key="6">
    <source>
        <dbReference type="ARBA" id="ARBA00022679"/>
    </source>
</evidence>
<dbReference type="Gene3D" id="3.30.1490.100">
    <property type="entry name" value="DNA polymerase, Y-family, little finger domain"/>
    <property type="match status" value="1"/>
</dbReference>
<dbReference type="EMBL" id="LVJN01000014">
    <property type="protein sequence ID" value="OSM07312.1"/>
    <property type="molecule type" value="Genomic_DNA"/>
</dbReference>
<feature type="binding site" evidence="16">
    <location>
        <position position="24"/>
    </location>
    <ligand>
        <name>Mg(2+)</name>
        <dbReference type="ChEBI" id="CHEBI:18420"/>
    </ligand>
</feature>
<dbReference type="Gene3D" id="3.30.70.270">
    <property type="match status" value="1"/>
</dbReference>
<dbReference type="SUPFAM" id="SSF56672">
    <property type="entry name" value="DNA/RNA polymerases"/>
    <property type="match status" value="1"/>
</dbReference>
<dbReference type="GO" id="GO:0006281">
    <property type="term" value="P:DNA repair"/>
    <property type="evidence" value="ECO:0007669"/>
    <property type="project" value="UniProtKB-UniRule"/>
</dbReference>
<comment type="function">
    <text evidence="16">Poorly processive, error-prone DNA polymerase involved in untargeted mutagenesis. Copies undamaged DNA at stalled replication forks, which arise in vivo from mismatched or misaligned primer ends. These misaligned primers can be extended by PolIV. Exhibits no 3'-5' exonuclease (proofreading) activity. May be involved in translesional synthesis, in conjunction with the beta clamp from PolIII.</text>
</comment>
<dbReference type="InterPro" id="IPR017961">
    <property type="entry name" value="DNA_pol_Y-fam_little_finger"/>
</dbReference>
<dbReference type="PANTHER" id="PTHR11076">
    <property type="entry name" value="DNA REPAIR POLYMERASE UMUC / TRANSFERASE FAMILY MEMBER"/>
    <property type="match status" value="1"/>
</dbReference>
<feature type="binding site" evidence="16">
    <location>
        <position position="118"/>
    </location>
    <ligand>
        <name>Mg(2+)</name>
        <dbReference type="ChEBI" id="CHEBI:18420"/>
    </ligand>
</feature>
<dbReference type="InterPro" id="IPR024728">
    <property type="entry name" value="PolY_HhH_motif"/>
</dbReference>
<keyword evidence="8 16" id="KW-0235">DNA replication</keyword>
<evidence type="ECO:0000256" key="15">
    <source>
        <dbReference type="ARBA" id="ARBA00049244"/>
    </source>
</evidence>
<dbReference type="GO" id="GO:0005829">
    <property type="term" value="C:cytosol"/>
    <property type="evidence" value="ECO:0007669"/>
    <property type="project" value="TreeGrafter"/>
</dbReference>
<keyword evidence="7 16" id="KW-0548">Nucleotidyltransferase</keyword>
<dbReference type="GO" id="GO:0000287">
    <property type="term" value="F:magnesium ion binding"/>
    <property type="evidence" value="ECO:0007669"/>
    <property type="project" value="UniProtKB-UniRule"/>
</dbReference>
<evidence type="ECO:0000256" key="4">
    <source>
        <dbReference type="ARBA" id="ARBA00022457"/>
    </source>
</evidence>
<keyword evidence="14 16" id="KW-0234">DNA repair</keyword>
<proteinExistence type="inferred from homology"/>
<accession>A0A1Y2K997</accession>
<feature type="domain" description="UmuC" evidence="17">
    <location>
        <begin position="20"/>
        <end position="200"/>
    </location>
</feature>
<evidence type="ECO:0000256" key="1">
    <source>
        <dbReference type="ARBA" id="ARBA00004496"/>
    </source>
</evidence>
<dbReference type="FunFam" id="3.40.1170.60:FF:000001">
    <property type="entry name" value="DNA polymerase IV"/>
    <property type="match status" value="1"/>
</dbReference>
<dbReference type="Proteomes" id="UP000194003">
    <property type="component" value="Unassembled WGS sequence"/>
</dbReference>
<dbReference type="Pfam" id="PF11798">
    <property type="entry name" value="IMS_HHH"/>
    <property type="match status" value="1"/>
</dbReference>
<evidence type="ECO:0000313" key="19">
    <source>
        <dbReference type="Proteomes" id="UP000194003"/>
    </source>
</evidence>
<evidence type="ECO:0000256" key="9">
    <source>
        <dbReference type="ARBA" id="ARBA00022723"/>
    </source>
</evidence>
<feature type="site" description="Substrate discrimination" evidence="16">
    <location>
        <position position="29"/>
    </location>
</feature>
<name>A0A1Y2K997_9PROT</name>
<organism evidence="18 19">
    <name type="scientific">Magnetofaba australis IT-1</name>
    <dbReference type="NCBI Taxonomy" id="1434232"/>
    <lineage>
        <taxon>Bacteria</taxon>
        <taxon>Pseudomonadati</taxon>
        <taxon>Pseudomonadota</taxon>
        <taxon>Magnetococcia</taxon>
        <taxon>Magnetococcales</taxon>
        <taxon>Magnetococcaceae</taxon>
        <taxon>Magnetofaba</taxon>
    </lineage>
</organism>
<comment type="catalytic activity">
    <reaction evidence="15 16">
        <text>DNA(n) + a 2'-deoxyribonucleoside 5'-triphosphate = DNA(n+1) + diphosphate</text>
        <dbReference type="Rhea" id="RHEA:22508"/>
        <dbReference type="Rhea" id="RHEA-COMP:17339"/>
        <dbReference type="Rhea" id="RHEA-COMP:17340"/>
        <dbReference type="ChEBI" id="CHEBI:33019"/>
        <dbReference type="ChEBI" id="CHEBI:61560"/>
        <dbReference type="ChEBI" id="CHEBI:173112"/>
        <dbReference type="EC" id="2.7.7.7"/>
    </reaction>
</comment>
<dbReference type="Gene3D" id="3.40.1170.60">
    <property type="match status" value="1"/>
</dbReference>
<keyword evidence="10 16" id="KW-0227">DNA damage</keyword>
<evidence type="ECO:0000259" key="17">
    <source>
        <dbReference type="PROSITE" id="PS50173"/>
    </source>
</evidence>
<evidence type="ECO:0000256" key="14">
    <source>
        <dbReference type="ARBA" id="ARBA00023204"/>
    </source>
</evidence>
<keyword evidence="4 16" id="KW-0515">Mutator protein</keyword>